<dbReference type="Proteomes" id="UP000013026">
    <property type="component" value="Chromosome"/>
</dbReference>
<reference evidence="4 6" key="1">
    <citation type="journal article" date="2010" name="Stand. Genomic Sci.">
        <title>Complete genome sequence of Meiothermus ruber type strain (21).</title>
        <authorList>
            <person name="Tindall B.J."/>
            <person name="Sikorski J."/>
            <person name="Lucas S."/>
            <person name="Goltsman E."/>
            <person name="Copeland A."/>
            <person name="Glavina Del Rio T."/>
            <person name="Nolan M."/>
            <person name="Tice H."/>
            <person name="Cheng J.F."/>
            <person name="Han C."/>
            <person name="Pitluck S."/>
            <person name="Liolios K."/>
            <person name="Ivanova N."/>
            <person name="Mavromatis K."/>
            <person name="Ovchinnikova G."/>
            <person name="Pati A."/>
            <person name="Fahnrich R."/>
            <person name="Goodwin L."/>
            <person name="Chen A."/>
            <person name="Palaniappan K."/>
            <person name="Land M."/>
            <person name="Hauser L."/>
            <person name="Chang Y.J."/>
            <person name="Jeffries C.D."/>
            <person name="Rohde M."/>
            <person name="Goker M."/>
            <person name="Woyke T."/>
            <person name="Bristow J."/>
            <person name="Eisen J.A."/>
            <person name="Markowitz V."/>
            <person name="Hugenholtz P."/>
            <person name="Kyrpides N.C."/>
            <person name="Klenk H.P."/>
            <person name="Lapidus A."/>
        </authorList>
    </citation>
    <scope>NUCLEOTIDE SEQUENCE [LARGE SCALE GENOMIC DNA]</scope>
    <source>
        <strain evidence="6">ATCC 35948 / DSM 1279 / VKM B-1258 / 21</strain>
        <strain evidence="4">DSM 1279</strain>
    </source>
</reference>
<feature type="chain" id="PRO_5044729754" evidence="2">
    <location>
        <begin position="28"/>
        <end position="407"/>
    </location>
</feature>
<evidence type="ECO:0000313" key="7">
    <source>
        <dbReference type="Proteomes" id="UP000013026"/>
    </source>
</evidence>
<dbReference type="Proteomes" id="UP000006655">
    <property type="component" value="Chromosome"/>
</dbReference>
<dbReference type="GO" id="GO:1990281">
    <property type="term" value="C:efflux pump complex"/>
    <property type="evidence" value="ECO:0007669"/>
    <property type="project" value="TreeGrafter"/>
</dbReference>
<protein>
    <submittedName>
        <fullName evidence="4">Efflux transporter, RND family, MFP subunit</fullName>
    </submittedName>
    <submittedName>
        <fullName evidence="5">RND family efflux transporter MFP subunit</fullName>
    </submittedName>
</protein>
<dbReference type="EMBL" id="CP001743">
    <property type="protein sequence ID" value="ADD28259.1"/>
    <property type="molecule type" value="Genomic_DNA"/>
</dbReference>
<keyword evidence="6" id="KW-1185">Reference proteome</keyword>
<dbReference type="Gene3D" id="2.40.420.20">
    <property type="match status" value="1"/>
</dbReference>
<dbReference type="SUPFAM" id="SSF111369">
    <property type="entry name" value="HlyD-like secretion proteins"/>
    <property type="match status" value="2"/>
</dbReference>
<dbReference type="Gene3D" id="1.10.287.470">
    <property type="entry name" value="Helix hairpin bin"/>
    <property type="match status" value="2"/>
</dbReference>
<dbReference type="KEGG" id="mrb:Mrub_1497"/>
<keyword evidence="2" id="KW-0732">Signal</keyword>
<sequence length="407" mass="42937">MGRPGNKIWLWLGVVALLLAGCGPRRAANSESPTSAEEAVARSVKVRVVQPARGVLSTVRTTGAILSPARESQVGATASGKVLEVAVSEGSQVAQGQVVLRLDPANAQIALRNAELALQQAQVNLERAQRSTAGSLAPLQASLESAQANLQVAERRYREGQQLFQAGAIAQVELTGLEAAYNQAKAAFDNARENLARAQRASSEDLALLRLQVQQAQNQLSQARRAVADTEVKAPFAGVVAEIFVNPGEFVSVGQRVFRLADTSRLEASFRLPPEEAASLPMGRKVELIYGGRSYPATLIKSSEVPGTDRLVELTAQVEGDLPPGASAQVRYTLNLAQGNLLPAGALRTEGRSTYVFVVQEGKAVRTPVRVLGDTGAQVAVDGLGSQPVIFPVPSSLSDGDAVEVVQ</sequence>
<dbReference type="RefSeq" id="WP_013013761.1">
    <property type="nucleotide sequence ID" value="NC_013946.1"/>
</dbReference>
<feature type="coiled-coil region" evidence="1">
    <location>
        <begin position="111"/>
        <end position="233"/>
    </location>
</feature>
<name>D3PS26_MEIRD</name>
<dbReference type="KEGG" id="mre:K649_15075"/>
<dbReference type="OrthoDB" id="31074at2"/>
<dbReference type="Gene3D" id="2.40.30.170">
    <property type="match status" value="1"/>
</dbReference>
<dbReference type="Gene3D" id="2.40.50.100">
    <property type="match status" value="2"/>
</dbReference>
<keyword evidence="1" id="KW-0175">Coiled coil</keyword>
<dbReference type="GO" id="GO:0015562">
    <property type="term" value="F:efflux transmembrane transporter activity"/>
    <property type="evidence" value="ECO:0007669"/>
    <property type="project" value="TreeGrafter"/>
</dbReference>
<dbReference type="EMBL" id="CP005385">
    <property type="protein sequence ID" value="AGK06301.1"/>
    <property type="molecule type" value="Genomic_DNA"/>
</dbReference>
<dbReference type="CDD" id="cd06849">
    <property type="entry name" value="lipoyl_domain"/>
    <property type="match status" value="1"/>
</dbReference>
<feature type="domain" description="Multidrug resistance protein MdtA-like barrel-sandwich hybrid" evidence="3">
    <location>
        <begin position="72"/>
        <end position="258"/>
    </location>
</feature>
<evidence type="ECO:0000313" key="5">
    <source>
        <dbReference type="EMBL" id="AGK06301.1"/>
    </source>
</evidence>
<proteinExistence type="predicted"/>
<dbReference type="InterPro" id="IPR058625">
    <property type="entry name" value="MdtA-like_BSH"/>
</dbReference>
<dbReference type="eggNOG" id="COG0845">
    <property type="taxonomic scope" value="Bacteria"/>
</dbReference>
<evidence type="ECO:0000313" key="6">
    <source>
        <dbReference type="Proteomes" id="UP000006655"/>
    </source>
</evidence>
<dbReference type="PATRIC" id="fig|504728.9.peg.3094"/>
<evidence type="ECO:0000259" key="3">
    <source>
        <dbReference type="Pfam" id="PF25917"/>
    </source>
</evidence>
<dbReference type="STRING" id="504728.K649_15075"/>
<evidence type="ECO:0000256" key="1">
    <source>
        <dbReference type="SAM" id="Coils"/>
    </source>
</evidence>
<dbReference type="AlphaFoldDB" id="D3PS26"/>
<gene>
    <name evidence="4" type="ordered locus">Mrub_1497</name>
    <name evidence="5" type="ORF">K649_15075</name>
</gene>
<evidence type="ECO:0000313" key="4">
    <source>
        <dbReference type="EMBL" id="ADD28259.1"/>
    </source>
</evidence>
<reference evidence="5" key="2">
    <citation type="submission" date="2013-04" db="EMBL/GenBank/DDBJ databases">
        <title>Non-Hybrid, Finished Microbial Genome Assemblies from Long-Read SMRT Sequencing Data.</title>
        <authorList>
            <person name="Klammer A."/>
            <person name="Drake J."/>
            <person name="Heiner C."/>
            <person name="Clum A."/>
            <person name="Copeland A."/>
            <person name="Huddleston J."/>
            <person name="Eichler E."/>
            <person name="Turner S.W."/>
        </authorList>
    </citation>
    <scope>NUCLEOTIDE SEQUENCE</scope>
    <source>
        <strain evidence="5">DSM 1279</strain>
    </source>
</reference>
<organism evidence="5 7">
    <name type="scientific">Meiothermus ruber (strain ATCC 35948 / DSM 1279 / VKM B-1258 / 21)</name>
    <name type="common">Thermus ruber</name>
    <dbReference type="NCBI Taxonomy" id="504728"/>
    <lineage>
        <taxon>Bacteria</taxon>
        <taxon>Thermotogati</taxon>
        <taxon>Deinococcota</taxon>
        <taxon>Deinococci</taxon>
        <taxon>Thermales</taxon>
        <taxon>Thermaceae</taxon>
        <taxon>Meiothermus</taxon>
    </lineage>
</organism>
<accession>D3PS26</accession>
<evidence type="ECO:0000256" key="2">
    <source>
        <dbReference type="SAM" id="SignalP"/>
    </source>
</evidence>
<dbReference type="Pfam" id="PF25917">
    <property type="entry name" value="BSH_RND"/>
    <property type="match status" value="1"/>
</dbReference>
<feature type="signal peptide" evidence="2">
    <location>
        <begin position="1"/>
        <end position="27"/>
    </location>
</feature>
<dbReference type="PANTHER" id="PTHR30469:SF15">
    <property type="entry name" value="HLYD FAMILY OF SECRETION PROTEINS"/>
    <property type="match status" value="1"/>
</dbReference>
<reference evidence="5 7" key="3">
    <citation type="submission" date="2013-04" db="EMBL/GenBank/DDBJ databases">
        <authorList>
            <person name="Chin J."/>
            <person name="Alexander D.H."/>
            <person name="Marks P."/>
            <person name="Korlach J."/>
            <person name="Clum A."/>
            <person name="Copeland A."/>
        </authorList>
    </citation>
    <scope>NUCLEOTIDE SEQUENCE [LARGE SCALE GENOMIC DNA]</scope>
    <source>
        <strain evidence="7">ATCC 35948 / DSM 1279 / VKM B-1258 / 21</strain>
        <strain evidence="5">DSM 1279</strain>
    </source>
</reference>
<dbReference type="PROSITE" id="PS51257">
    <property type="entry name" value="PROKAR_LIPOPROTEIN"/>
    <property type="match status" value="1"/>
</dbReference>
<dbReference type="PANTHER" id="PTHR30469">
    <property type="entry name" value="MULTIDRUG RESISTANCE PROTEIN MDTA"/>
    <property type="match status" value="1"/>
</dbReference>